<dbReference type="Proteomes" id="UP000606786">
    <property type="component" value="Unassembled WGS sequence"/>
</dbReference>
<reference evidence="1" key="1">
    <citation type="submission" date="2020-11" db="EMBL/GenBank/DDBJ databases">
        <authorList>
            <person name="Whitehead M."/>
        </authorList>
    </citation>
    <scope>NUCLEOTIDE SEQUENCE</scope>
    <source>
        <strain evidence="1">EGII</strain>
    </source>
</reference>
<proteinExistence type="predicted"/>
<protein>
    <submittedName>
        <fullName evidence="1">(Mediterranean fruit fly) hypothetical protein</fullName>
    </submittedName>
</protein>
<keyword evidence="2" id="KW-1185">Reference proteome</keyword>
<dbReference type="EMBL" id="CAJHJT010000034">
    <property type="protein sequence ID" value="CAD7003948.1"/>
    <property type="molecule type" value="Genomic_DNA"/>
</dbReference>
<organism evidence="1 2">
    <name type="scientific">Ceratitis capitata</name>
    <name type="common">Mediterranean fruit fly</name>
    <name type="synonym">Tephritis capitata</name>
    <dbReference type="NCBI Taxonomy" id="7213"/>
    <lineage>
        <taxon>Eukaryota</taxon>
        <taxon>Metazoa</taxon>
        <taxon>Ecdysozoa</taxon>
        <taxon>Arthropoda</taxon>
        <taxon>Hexapoda</taxon>
        <taxon>Insecta</taxon>
        <taxon>Pterygota</taxon>
        <taxon>Neoptera</taxon>
        <taxon>Endopterygota</taxon>
        <taxon>Diptera</taxon>
        <taxon>Brachycera</taxon>
        <taxon>Muscomorpha</taxon>
        <taxon>Tephritoidea</taxon>
        <taxon>Tephritidae</taxon>
        <taxon>Ceratitis</taxon>
        <taxon>Ceratitis</taxon>
    </lineage>
</organism>
<sequence length="94" mass="10986">MFVGEKRAEKQSANEQCRCKWKSQTKCRPDVTRIINGLDFHKFVCISDDATITAQTAEYNKPVSIFAPKCRQYFFLDAFHCEKFLINYSHVTLK</sequence>
<comment type="caution">
    <text evidence="1">The sequence shown here is derived from an EMBL/GenBank/DDBJ whole genome shotgun (WGS) entry which is preliminary data.</text>
</comment>
<evidence type="ECO:0000313" key="2">
    <source>
        <dbReference type="Proteomes" id="UP000606786"/>
    </source>
</evidence>
<gene>
    <name evidence="1" type="ORF">CCAP1982_LOCUS12370</name>
</gene>
<evidence type="ECO:0000313" key="1">
    <source>
        <dbReference type="EMBL" id="CAD7003948.1"/>
    </source>
</evidence>
<accession>A0A811V065</accession>
<name>A0A811V065_CERCA</name>
<dbReference type="AlphaFoldDB" id="A0A811V065"/>